<reference evidence="2" key="1">
    <citation type="submission" date="2022-08" db="EMBL/GenBank/DDBJ databases">
        <authorList>
            <person name="Gutierrez-Valencia J."/>
        </authorList>
    </citation>
    <scope>NUCLEOTIDE SEQUENCE</scope>
</reference>
<organism evidence="2 3">
    <name type="scientific">Linum tenue</name>
    <dbReference type="NCBI Taxonomy" id="586396"/>
    <lineage>
        <taxon>Eukaryota</taxon>
        <taxon>Viridiplantae</taxon>
        <taxon>Streptophyta</taxon>
        <taxon>Embryophyta</taxon>
        <taxon>Tracheophyta</taxon>
        <taxon>Spermatophyta</taxon>
        <taxon>Magnoliopsida</taxon>
        <taxon>eudicotyledons</taxon>
        <taxon>Gunneridae</taxon>
        <taxon>Pentapetalae</taxon>
        <taxon>rosids</taxon>
        <taxon>fabids</taxon>
        <taxon>Malpighiales</taxon>
        <taxon>Linaceae</taxon>
        <taxon>Linum</taxon>
    </lineage>
</organism>
<feature type="domain" description="F-box" evidence="1">
    <location>
        <begin position="4"/>
        <end position="40"/>
    </location>
</feature>
<comment type="caution">
    <text evidence="2">The sequence shown here is derived from an EMBL/GenBank/DDBJ whole genome shotgun (WGS) entry which is preliminary data.</text>
</comment>
<dbReference type="EMBL" id="CAMGYJ010000003">
    <property type="protein sequence ID" value="CAI0395575.1"/>
    <property type="molecule type" value="Genomic_DNA"/>
</dbReference>
<evidence type="ECO:0000313" key="3">
    <source>
        <dbReference type="Proteomes" id="UP001154282"/>
    </source>
</evidence>
<protein>
    <recommendedName>
        <fullName evidence="1">F-box domain-containing protein</fullName>
    </recommendedName>
</protein>
<sequence>EEEEDRISNLSDEILWNILSLLTPKEVVQTSLLSRRWVDLWLSALTVVDFNTPKVSPARRREFKKWASWVVRQLKGKTSSTSKRSKFRVSFTLSNQYSFDGDKHEWLKFTISNLFEYLKLSSSNPVPTPTSDNESYVFPKYCLDNIVTRSGLSDVKSLRSLRLIHVKVKARTIEHFITNCPYLEELAVYKSDELVKLKIAAPAAAATASSSSSLSLSLALKRLEVVRCSFLRSLEIDNVPCLTHFTFEGHRSVKLRLKNCVSLVDVNIGFDACISSLAFDNISCYAGQLAALAVIISPMFHQFSNAVEFVRLERLTVETFGNFDLEIHGLDILIHACPRLHTLRLKVNARRPLFRHKGMQERNVVEGSHESIKVVEIIGFNGYPASCRLMEHILDCCVRVERIVLRINSSSILISGGGNEQVEEARKRALEFRSEASPAIDFVIVYQ</sequence>
<feature type="non-terminal residue" evidence="2">
    <location>
        <position position="1"/>
    </location>
</feature>
<dbReference type="Gene3D" id="1.20.1280.50">
    <property type="match status" value="1"/>
</dbReference>
<name>A0AAV0IDA3_9ROSI</name>
<dbReference type="AlphaFoldDB" id="A0AAV0IDA3"/>
<evidence type="ECO:0000259" key="1">
    <source>
        <dbReference type="PROSITE" id="PS50181"/>
    </source>
</evidence>
<dbReference type="SUPFAM" id="SSF52047">
    <property type="entry name" value="RNI-like"/>
    <property type="match status" value="1"/>
</dbReference>
<dbReference type="Gene3D" id="3.80.10.10">
    <property type="entry name" value="Ribonuclease Inhibitor"/>
    <property type="match status" value="1"/>
</dbReference>
<dbReference type="Pfam" id="PF00646">
    <property type="entry name" value="F-box"/>
    <property type="match status" value="1"/>
</dbReference>
<dbReference type="PROSITE" id="PS50181">
    <property type="entry name" value="FBOX"/>
    <property type="match status" value="1"/>
</dbReference>
<dbReference type="SUPFAM" id="SSF81383">
    <property type="entry name" value="F-box domain"/>
    <property type="match status" value="1"/>
</dbReference>
<evidence type="ECO:0000313" key="2">
    <source>
        <dbReference type="EMBL" id="CAI0395575.1"/>
    </source>
</evidence>
<dbReference type="PANTHER" id="PTHR34145:SF68">
    <property type="entry name" value="FBD DOMAIN-CONTAINING PROTEIN"/>
    <property type="match status" value="1"/>
</dbReference>
<accession>A0AAV0IDA3</accession>
<dbReference type="InterPro" id="IPR032675">
    <property type="entry name" value="LRR_dom_sf"/>
</dbReference>
<dbReference type="InterPro" id="IPR036047">
    <property type="entry name" value="F-box-like_dom_sf"/>
</dbReference>
<keyword evidence="3" id="KW-1185">Reference proteome</keyword>
<dbReference type="PANTHER" id="PTHR34145">
    <property type="entry name" value="OS02G0105600 PROTEIN"/>
    <property type="match status" value="1"/>
</dbReference>
<dbReference type="InterPro" id="IPR053772">
    <property type="entry name" value="At1g61320/At1g61330-like"/>
</dbReference>
<dbReference type="InterPro" id="IPR001810">
    <property type="entry name" value="F-box_dom"/>
</dbReference>
<dbReference type="InterPro" id="IPR055357">
    <property type="entry name" value="LRR_At1g61320_AtMIF1"/>
</dbReference>
<proteinExistence type="predicted"/>
<gene>
    <name evidence="2" type="ORF">LITE_LOCUS8774</name>
</gene>
<dbReference type="Pfam" id="PF23622">
    <property type="entry name" value="LRR_At1g61320_AtMIF1"/>
    <property type="match status" value="1"/>
</dbReference>
<dbReference type="Proteomes" id="UP001154282">
    <property type="component" value="Unassembled WGS sequence"/>
</dbReference>